<organism evidence="1 2">
    <name type="scientific">Chitinimonas lacunae</name>
    <dbReference type="NCBI Taxonomy" id="1963018"/>
    <lineage>
        <taxon>Bacteria</taxon>
        <taxon>Pseudomonadati</taxon>
        <taxon>Pseudomonadota</taxon>
        <taxon>Betaproteobacteria</taxon>
        <taxon>Neisseriales</taxon>
        <taxon>Chitinibacteraceae</taxon>
        <taxon>Chitinimonas</taxon>
    </lineage>
</organism>
<reference evidence="2" key="1">
    <citation type="journal article" date="2019" name="Int. J. Syst. Evol. Microbiol.">
        <title>The Global Catalogue of Microorganisms (GCM) 10K type strain sequencing project: providing services to taxonomists for standard genome sequencing and annotation.</title>
        <authorList>
            <consortium name="The Broad Institute Genomics Platform"/>
            <consortium name="The Broad Institute Genome Sequencing Center for Infectious Disease"/>
            <person name="Wu L."/>
            <person name="Ma J."/>
        </authorList>
    </citation>
    <scope>NUCLEOTIDE SEQUENCE [LARGE SCALE GENOMIC DNA]</scope>
    <source>
        <strain evidence="2">LMG 29894</strain>
    </source>
</reference>
<keyword evidence="2" id="KW-1185">Reference proteome</keyword>
<dbReference type="RefSeq" id="WP_378168522.1">
    <property type="nucleotide sequence ID" value="NZ_JBHSBU010000002.1"/>
</dbReference>
<accession>A0ABV8MW56</accession>
<evidence type="ECO:0000313" key="1">
    <source>
        <dbReference type="EMBL" id="MFC4161892.1"/>
    </source>
</evidence>
<sequence length="87" mass="9212">MADRNEAKALLARAGVEINNALKRVDRMSESELQEVIDMAPVAFFDKNGSCGAPGVGDLKAFFDKNGSCGAGGLEAALNNVLKSRRN</sequence>
<gene>
    <name evidence="1" type="ORF">ACFOW7_21365</name>
</gene>
<dbReference type="EMBL" id="JBHSBU010000002">
    <property type="protein sequence ID" value="MFC4161892.1"/>
    <property type="molecule type" value="Genomic_DNA"/>
</dbReference>
<comment type="caution">
    <text evidence="1">The sequence shown here is derived from an EMBL/GenBank/DDBJ whole genome shotgun (WGS) entry which is preliminary data.</text>
</comment>
<proteinExistence type="predicted"/>
<protein>
    <submittedName>
        <fullName evidence="1">Uncharacterized protein</fullName>
    </submittedName>
</protein>
<name>A0ABV8MW56_9NEIS</name>
<dbReference type="Proteomes" id="UP001595791">
    <property type="component" value="Unassembled WGS sequence"/>
</dbReference>
<evidence type="ECO:0000313" key="2">
    <source>
        <dbReference type="Proteomes" id="UP001595791"/>
    </source>
</evidence>